<protein>
    <submittedName>
        <fullName evidence="1">Uncharacterized protein</fullName>
    </submittedName>
</protein>
<proteinExistence type="predicted"/>
<dbReference type="AlphaFoldDB" id="A0A066YKM2"/>
<sequence>MIIIRDLVVAAAGIPYLPAPGGRFAEAGRRPAVAIVADVAGLALSVPWWPGRAAAGAVYLLAAVRLWRLARRGSAHTRAAAGDLLVLLTPPAVSALTGVHVVPVLVHLVLAP</sequence>
<accession>A0A066YKM2</accession>
<dbReference type="EMBL" id="JNBY01000174">
    <property type="protein sequence ID" value="KDN80489.1"/>
    <property type="molecule type" value="Genomic_DNA"/>
</dbReference>
<dbReference type="PATRIC" id="fig|1348663.4.peg.7446"/>
<dbReference type="RefSeq" id="WP_035875912.1">
    <property type="nucleotide sequence ID" value="NZ_KK853998.1"/>
</dbReference>
<evidence type="ECO:0000313" key="2">
    <source>
        <dbReference type="Proteomes" id="UP000027178"/>
    </source>
</evidence>
<dbReference type="Proteomes" id="UP000027178">
    <property type="component" value="Unassembled WGS sequence"/>
</dbReference>
<organism evidence="1 2">
    <name type="scientific">Kitasatospora cheerisanensis KCTC 2395</name>
    <dbReference type="NCBI Taxonomy" id="1348663"/>
    <lineage>
        <taxon>Bacteria</taxon>
        <taxon>Bacillati</taxon>
        <taxon>Actinomycetota</taxon>
        <taxon>Actinomycetes</taxon>
        <taxon>Kitasatosporales</taxon>
        <taxon>Streptomycetaceae</taxon>
        <taxon>Kitasatospora</taxon>
    </lineage>
</organism>
<reference evidence="1 2" key="1">
    <citation type="submission" date="2014-05" db="EMBL/GenBank/DDBJ databases">
        <title>Draft Genome Sequence of Kitasatospora cheerisanensis KCTC 2395.</title>
        <authorList>
            <person name="Nam D.H."/>
        </authorList>
    </citation>
    <scope>NUCLEOTIDE SEQUENCE [LARGE SCALE GENOMIC DNA]</scope>
    <source>
        <strain evidence="1 2">KCTC 2395</strain>
    </source>
</reference>
<name>A0A066YKM2_9ACTN</name>
<comment type="caution">
    <text evidence="1">The sequence shown here is derived from an EMBL/GenBank/DDBJ whole genome shotgun (WGS) entry which is preliminary data.</text>
</comment>
<evidence type="ECO:0000313" key="1">
    <source>
        <dbReference type="EMBL" id="KDN80489.1"/>
    </source>
</evidence>
<gene>
    <name evidence="1" type="ORF">KCH_77230</name>
</gene>
<dbReference type="HOGENOM" id="CLU_2142538_0_0_11"/>
<keyword evidence="2" id="KW-1185">Reference proteome</keyword>